<dbReference type="PANTHER" id="PTHR28008:SF1">
    <property type="entry name" value="DOMAIN PROTEIN, PUTATIVE (AFU_ORTHOLOGUE AFUA_3G10980)-RELATED"/>
    <property type="match status" value="1"/>
</dbReference>
<dbReference type="EMBL" id="CP026520">
    <property type="protein sequence ID" value="QAV17163.1"/>
    <property type="molecule type" value="Genomic_DNA"/>
</dbReference>
<keyword evidence="1" id="KW-1133">Transmembrane helix</keyword>
<reference evidence="3 4" key="1">
    <citation type="submission" date="2018-01" db="EMBL/GenBank/DDBJ databases">
        <title>The whole genome sequencing and assembly of Paenibacillus chitinolyticus KCCM 41400 strain.</title>
        <authorList>
            <person name="Kim J.-Y."/>
            <person name="Park M.-K."/>
            <person name="Lee Y.-J."/>
            <person name="Yi H."/>
            <person name="Bahn Y.-S."/>
            <person name="Kim J.F."/>
            <person name="Lee D.-W."/>
        </authorList>
    </citation>
    <scope>NUCLEOTIDE SEQUENCE [LARGE SCALE GENOMIC DNA]</scope>
    <source>
        <strain evidence="3 4">KCCM 41400</strain>
    </source>
</reference>
<gene>
    <name evidence="3" type="ORF">PC41400_05600</name>
</gene>
<keyword evidence="1" id="KW-0812">Transmembrane</keyword>
<dbReference type="OrthoDB" id="291892at2"/>
<dbReference type="InterPro" id="IPR016747">
    <property type="entry name" value="Phosphotransbutyrylase"/>
</dbReference>
<feature type="transmembrane region" description="Helical" evidence="1">
    <location>
        <begin position="149"/>
        <end position="167"/>
    </location>
</feature>
<feature type="transmembrane region" description="Helical" evidence="1">
    <location>
        <begin position="84"/>
        <end position="103"/>
    </location>
</feature>
<name>A0A410WS28_9BACL</name>
<organism evidence="3 4">
    <name type="scientific">Paenibacillus chitinolyticus</name>
    <dbReference type="NCBI Taxonomy" id="79263"/>
    <lineage>
        <taxon>Bacteria</taxon>
        <taxon>Bacillati</taxon>
        <taxon>Bacillota</taxon>
        <taxon>Bacilli</taxon>
        <taxon>Bacillales</taxon>
        <taxon>Paenibacillaceae</taxon>
        <taxon>Paenibacillus</taxon>
    </lineage>
</organism>
<accession>A0A410WS28</accession>
<dbReference type="Pfam" id="PF04892">
    <property type="entry name" value="VanZ"/>
    <property type="match status" value="1"/>
</dbReference>
<sequence length="184" mass="21150">MEVILMTHRSRLRFFVLFGLPLLVWMAVIYHFSSEPYSKQNLRPWLKQEFSDKRINQLFSESKIQYNGKEVSIRKSGTWGFVEFFIRKAAHLFVYGVLAVLIARLLHRGLGQSKLAVYVTVILASALFAGLDEFHQSFVSQRTAATEDVILDTCGALLGTAMYYFFLKILQKSRKNAPNYPKTS</sequence>
<protein>
    <submittedName>
        <fullName evidence="3">VanZ family protein</fullName>
    </submittedName>
</protein>
<evidence type="ECO:0000256" key="1">
    <source>
        <dbReference type="SAM" id="Phobius"/>
    </source>
</evidence>
<dbReference type="PANTHER" id="PTHR28008">
    <property type="entry name" value="DOMAIN PROTEIN, PUTATIVE (AFU_ORTHOLOGUE AFUA_3G10980)-RELATED"/>
    <property type="match status" value="1"/>
</dbReference>
<dbReference type="AlphaFoldDB" id="A0A410WS28"/>
<feature type="transmembrane region" description="Helical" evidence="1">
    <location>
        <begin position="115"/>
        <end position="134"/>
    </location>
</feature>
<proteinExistence type="predicted"/>
<feature type="transmembrane region" description="Helical" evidence="1">
    <location>
        <begin position="12"/>
        <end position="32"/>
    </location>
</feature>
<keyword evidence="1" id="KW-0472">Membrane</keyword>
<dbReference type="Proteomes" id="UP000288943">
    <property type="component" value="Chromosome"/>
</dbReference>
<dbReference type="PIRSF" id="PIRSF019083">
    <property type="entry name" value="UCP019083_VanZ"/>
    <property type="match status" value="1"/>
</dbReference>
<dbReference type="InterPro" id="IPR006976">
    <property type="entry name" value="VanZ-like"/>
</dbReference>
<evidence type="ECO:0000313" key="3">
    <source>
        <dbReference type="EMBL" id="QAV17163.1"/>
    </source>
</evidence>
<dbReference type="KEGG" id="pchi:PC41400_05600"/>
<evidence type="ECO:0000259" key="2">
    <source>
        <dbReference type="Pfam" id="PF04892"/>
    </source>
</evidence>
<feature type="domain" description="VanZ-like" evidence="2">
    <location>
        <begin position="20"/>
        <end position="166"/>
    </location>
</feature>
<dbReference type="NCBIfam" id="NF037970">
    <property type="entry name" value="vanZ_1"/>
    <property type="match status" value="1"/>
</dbReference>
<evidence type="ECO:0000313" key="4">
    <source>
        <dbReference type="Proteomes" id="UP000288943"/>
    </source>
</evidence>